<proteinExistence type="predicted"/>
<dbReference type="Pfam" id="PF11162">
    <property type="entry name" value="DUF2946"/>
    <property type="match status" value="1"/>
</dbReference>
<dbReference type="EMBL" id="CP003915">
    <property type="protein sequence ID" value="AHG62394.1"/>
    <property type="molecule type" value="Genomic_DNA"/>
</dbReference>
<sequence>MKRTTGIRMTVWLGILAVCLAVFMPGVNALKNSYQAGVNEARVNDIFVADVCYGAQADLAPVAASNSPARLAVRSPADHHSGHTDIDTPPDDPGAVHAAHGGVSALSALVGGSNAPASSGHSADHAAECLYCGFFTHHLPLLYSANLPAMSYGFVSRIAPQHQHASYYAQPAFVPLSRAPPVLS</sequence>
<dbReference type="Proteomes" id="UP000019095">
    <property type="component" value="Chromosome"/>
</dbReference>
<keyword evidence="3" id="KW-1185">Reference proteome</keyword>
<reference evidence="2 3" key="1">
    <citation type="journal article" date="2014" name="Microbiology">
        <title>Unravelling the complete genome sequence of Advenella mimigardefordensis strain DPN7T and novel insights in the catabolism of the xenobiotic polythioester precursor 3,3'-dithiodipropionate.</title>
        <authorList>
            <person name="Wubbeler J.H."/>
            <person name="Hiessl S."/>
            <person name="Schuldes J."/>
            <person name="Thurmer A."/>
            <person name="Daniel R."/>
            <person name="Steinbuchel A."/>
        </authorList>
    </citation>
    <scope>NUCLEOTIDE SEQUENCE [LARGE SCALE GENOMIC DNA]</scope>
    <source>
        <strain evidence="3">DSM 17166 / LMG 22922 / DPN7</strain>
    </source>
</reference>
<dbReference type="KEGG" id="amim:MIM_c02920"/>
<accession>W0P6A4</accession>
<feature type="region of interest" description="Disordered" evidence="1">
    <location>
        <begin position="73"/>
        <end position="94"/>
    </location>
</feature>
<feature type="compositionally biased region" description="Basic and acidic residues" evidence="1">
    <location>
        <begin position="76"/>
        <end position="86"/>
    </location>
</feature>
<evidence type="ECO:0000313" key="2">
    <source>
        <dbReference type="EMBL" id="AHG62394.1"/>
    </source>
</evidence>
<dbReference type="STRING" id="1247726.MIM_c02920"/>
<name>W0P6A4_ADVMD</name>
<evidence type="ECO:0000313" key="3">
    <source>
        <dbReference type="Proteomes" id="UP000019095"/>
    </source>
</evidence>
<evidence type="ECO:0000256" key="1">
    <source>
        <dbReference type="SAM" id="MobiDB-lite"/>
    </source>
</evidence>
<organism evidence="2 3">
    <name type="scientific">Advenella mimigardefordensis (strain DSM 17166 / LMG 22922 / DPN7)</name>
    <dbReference type="NCBI Taxonomy" id="1247726"/>
    <lineage>
        <taxon>Bacteria</taxon>
        <taxon>Pseudomonadati</taxon>
        <taxon>Pseudomonadota</taxon>
        <taxon>Betaproteobacteria</taxon>
        <taxon>Burkholderiales</taxon>
        <taxon>Alcaligenaceae</taxon>
    </lineage>
</organism>
<dbReference type="OrthoDB" id="8683087at2"/>
<gene>
    <name evidence="2" type="ORF">MIM_c02920</name>
</gene>
<protein>
    <submittedName>
        <fullName evidence="2">Putative membrane protein</fullName>
    </submittedName>
</protein>
<dbReference type="HOGENOM" id="CLU_134222_0_0_4"/>
<dbReference type="AlphaFoldDB" id="W0P6A4"/>
<dbReference type="PATRIC" id="fig|1247726.3.peg.322"/>
<dbReference type="RefSeq" id="WP_144084566.1">
    <property type="nucleotide sequence ID" value="NZ_CP003915.1"/>
</dbReference>
<dbReference type="InterPro" id="IPR021333">
    <property type="entry name" value="DUF2946"/>
</dbReference>